<dbReference type="Proteomes" id="UP000001060">
    <property type="component" value="Chromosome"/>
</dbReference>
<dbReference type="KEGG" id="llo:LLO_1066"/>
<evidence type="ECO:0000313" key="1">
    <source>
        <dbReference type="EMBL" id="CBJ11418.1"/>
    </source>
</evidence>
<dbReference type="STRING" id="661367.LLO_1066"/>
<dbReference type="EMBL" id="FN650140">
    <property type="protein sequence ID" value="CBJ11418.1"/>
    <property type="molecule type" value="Genomic_DNA"/>
</dbReference>
<dbReference type="RefSeq" id="WP_003632258.1">
    <property type="nucleotide sequence ID" value="NC_013861.1"/>
</dbReference>
<protein>
    <submittedName>
        <fullName evidence="1">Uncharacterized protein</fullName>
    </submittedName>
</protein>
<reference evidence="1 2" key="1">
    <citation type="journal article" date="2010" name="PLoS Genet.">
        <title>Analysis of the Legionella longbeachae genome and transcriptome uncovers unique strategies to cause Legionnaires' disease.</title>
        <authorList>
            <person name="Cazalet C."/>
            <person name="Gomez-Valero L."/>
            <person name="Rusniok C."/>
            <person name="Lomma M."/>
            <person name="Dervins-Ravault D."/>
            <person name="Newton H."/>
            <person name="Sansom F."/>
            <person name="Jarraud S."/>
            <person name="Zidane N."/>
            <person name="Ma L."/>
            <person name="Bouchier C."/>
            <person name="Etienne J."/>
            <person name="Hartland E."/>
            <person name="Buchrieser C."/>
        </authorList>
    </citation>
    <scope>NUCLEOTIDE SEQUENCE [LARGE SCALE GENOMIC DNA]</scope>
    <source>
        <strain evidence="1 2">NSW150</strain>
    </source>
</reference>
<evidence type="ECO:0000313" key="2">
    <source>
        <dbReference type="Proteomes" id="UP000001060"/>
    </source>
</evidence>
<accession>D3HR91</accession>
<organism evidence="1 2">
    <name type="scientific">Legionella longbeachae serogroup 1 (strain NSW150)</name>
    <dbReference type="NCBI Taxonomy" id="661367"/>
    <lineage>
        <taxon>Bacteria</taxon>
        <taxon>Pseudomonadati</taxon>
        <taxon>Pseudomonadota</taxon>
        <taxon>Gammaproteobacteria</taxon>
        <taxon>Legionellales</taxon>
        <taxon>Legionellaceae</taxon>
        <taxon>Legionella</taxon>
    </lineage>
</organism>
<dbReference type="HOGENOM" id="CLU_3201508_0_0_6"/>
<sequence>MDTQRTELINKYIFTLVVFDGFTFIDSLETLLTEFGIGEHSIGLF</sequence>
<dbReference type="AlphaFoldDB" id="D3HR91"/>
<proteinExistence type="predicted"/>
<dbReference type="GeneID" id="51644809"/>
<gene>
    <name evidence="1" type="ordered locus">LLO_1066</name>
</gene>
<keyword evidence="2" id="KW-1185">Reference proteome</keyword>
<name>D3HR91_LEGLN</name>